<reference evidence="2" key="1">
    <citation type="journal article" date="2021" name="Nat. Commun.">
        <title>Genetic determinants of endophytism in the Arabidopsis root mycobiome.</title>
        <authorList>
            <person name="Mesny F."/>
            <person name="Miyauchi S."/>
            <person name="Thiergart T."/>
            <person name="Pickel B."/>
            <person name="Atanasova L."/>
            <person name="Karlsson M."/>
            <person name="Huettel B."/>
            <person name="Barry K.W."/>
            <person name="Haridas S."/>
            <person name="Chen C."/>
            <person name="Bauer D."/>
            <person name="Andreopoulos W."/>
            <person name="Pangilinan J."/>
            <person name="LaButti K."/>
            <person name="Riley R."/>
            <person name="Lipzen A."/>
            <person name="Clum A."/>
            <person name="Drula E."/>
            <person name="Henrissat B."/>
            <person name="Kohler A."/>
            <person name="Grigoriev I.V."/>
            <person name="Martin F.M."/>
            <person name="Hacquard S."/>
        </authorList>
    </citation>
    <scope>NUCLEOTIDE SEQUENCE</scope>
    <source>
        <strain evidence="2">MPI-CAGE-AT-0147</strain>
    </source>
</reference>
<evidence type="ECO:0000313" key="2">
    <source>
        <dbReference type="EMBL" id="KAH7117333.1"/>
    </source>
</evidence>
<name>A0A9P9ID82_9HYPO</name>
<keyword evidence="3" id="KW-1185">Reference proteome</keyword>
<dbReference type="PANTHER" id="PTHR33112:SF16">
    <property type="entry name" value="HETEROKARYON INCOMPATIBILITY DOMAIN-CONTAINING PROTEIN"/>
    <property type="match status" value="1"/>
</dbReference>
<dbReference type="AlphaFoldDB" id="A0A9P9ID82"/>
<dbReference type="EMBL" id="JAGMUV010000028">
    <property type="protein sequence ID" value="KAH7117333.1"/>
    <property type="molecule type" value="Genomic_DNA"/>
</dbReference>
<accession>A0A9P9ID82</accession>
<sequence length="528" mass="59267">MSTESKIWASSRVQTCEMLHATCQIKSCSFMPTRLLRLQEHSSSGQLFVRLEQMTASRMNVDAREERYSTLTYCWGGVQDVQLNANTEGMLTRGIPASSLHKTLLDATLVTWDMGLRLVWIDCLCILQDNPLDIVSEIDKLPEIYGNSFITISAARASNSREGFLQRTSLPAVSKPAFKLPFACPDGRPGSAILSSGLLNSPIESRAWTLQEYVLSRRVLQFTQAGFHWTCSQIALFQEDEDALPLLFAQRLRRSYRMYTGIRGGDRTCRSWMNIVEEYTKRDLTYSSDKLAAISGIGELWGKTSEDSYAAGLWVSHLPLGLLWTSAQPHMQSGLAEYLAPTWSWASLSGQVDWFDHVQTMVDPSVMIVSCKATPAYENAPYGKVSSGALTIRGRLQKTALEDELSPKSASTASSGQADNEILDLEMADIHLDLWDEALKSRIRRCKLFCLQICSFDETSSRGPSGLILATEDERLFRRVGVFFFEHPQDHDVERLGHYKNLAHLAESILRIQRSAFQHVATRTIIIV</sequence>
<dbReference type="Proteomes" id="UP000738349">
    <property type="component" value="Unassembled WGS sequence"/>
</dbReference>
<organism evidence="2 3">
    <name type="scientific">Dactylonectria macrodidyma</name>
    <dbReference type="NCBI Taxonomy" id="307937"/>
    <lineage>
        <taxon>Eukaryota</taxon>
        <taxon>Fungi</taxon>
        <taxon>Dikarya</taxon>
        <taxon>Ascomycota</taxon>
        <taxon>Pezizomycotina</taxon>
        <taxon>Sordariomycetes</taxon>
        <taxon>Hypocreomycetidae</taxon>
        <taxon>Hypocreales</taxon>
        <taxon>Nectriaceae</taxon>
        <taxon>Dactylonectria</taxon>
    </lineage>
</organism>
<dbReference type="Pfam" id="PF06985">
    <property type="entry name" value="HET"/>
    <property type="match status" value="1"/>
</dbReference>
<feature type="domain" description="Heterokaryon incompatibility" evidence="1">
    <location>
        <begin position="68"/>
        <end position="212"/>
    </location>
</feature>
<protein>
    <recommendedName>
        <fullName evidence="1">Heterokaryon incompatibility domain-containing protein</fullName>
    </recommendedName>
</protein>
<dbReference type="PANTHER" id="PTHR33112">
    <property type="entry name" value="DOMAIN PROTEIN, PUTATIVE-RELATED"/>
    <property type="match status" value="1"/>
</dbReference>
<evidence type="ECO:0000313" key="3">
    <source>
        <dbReference type="Proteomes" id="UP000738349"/>
    </source>
</evidence>
<proteinExistence type="predicted"/>
<dbReference type="InterPro" id="IPR010730">
    <property type="entry name" value="HET"/>
</dbReference>
<gene>
    <name evidence="2" type="ORF">EDB81DRAFT_243074</name>
</gene>
<evidence type="ECO:0000259" key="1">
    <source>
        <dbReference type="Pfam" id="PF06985"/>
    </source>
</evidence>
<comment type="caution">
    <text evidence="2">The sequence shown here is derived from an EMBL/GenBank/DDBJ whole genome shotgun (WGS) entry which is preliminary data.</text>
</comment>
<dbReference type="OrthoDB" id="5125733at2759"/>